<dbReference type="Proteomes" id="UP000789342">
    <property type="component" value="Unassembled WGS sequence"/>
</dbReference>
<comment type="caution">
    <text evidence="2">The sequence shown here is derived from an EMBL/GenBank/DDBJ whole genome shotgun (WGS) entry which is preliminary data.</text>
</comment>
<evidence type="ECO:0000313" key="3">
    <source>
        <dbReference type="Proteomes" id="UP000789342"/>
    </source>
</evidence>
<feature type="region of interest" description="Disordered" evidence="1">
    <location>
        <begin position="153"/>
        <end position="181"/>
    </location>
</feature>
<dbReference type="EMBL" id="CAJVPV010003117">
    <property type="protein sequence ID" value="CAG8543739.1"/>
    <property type="molecule type" value="Genomic_DNA"/>
</dbReference>
<gene>
    <name evidence="2" type="ORF">AMORRO_LOCUS5250</name>
</gene>
<accession>A0A9N9FL02</accession>
<evidence type="ECO:0000256" key="1">
    <source>
        <dbReference type="SAM" id="MobiDB-lite"/>
    </source>
</evidence>
<keyword evidence="3" id="KW-1185">Reference proteome</keyword>
<sequence>MFESVVNEFLLRTAVKEWSVISILEYVKAKCELSSDLFETLKEDVYSVLQRFGDRQNVNSHENAKKRARKLLSSFEKSCSSTGVRRFIDGLKLRDEEIEFRTTLFRKIKSSNTLQALEEHRVVRTLIEDIRNPDEIEHQVLPAGNSGIQSINSYQRKHHREETTDDDEPEKQCRIRSGRTTPNYDIDSLDVVEKSGLEISTESKRIIRQDSSTSSRQNDIEVDEIDMLLSENPIAQRLIEVGGIGRYKIIFLPEENDCDAIKSIFNKNEWSKLETDWINAEKRTIPSSSVMNENINTLLKKYSDGINDATFGYDVDLRKLSVLFDETSIASRDTYIFTREWPMQWIKSVFNAFLLCFQLPINPLHDCDLSEYSYRDRIVNRIIEDIFLDTYSFIRVRTGEVENRDRKDQKNSARPQGQR</sequence>
<reference evidence="2" key="1">
    <citation type="submission" date="2021-06" db="EMBL/GenBank/DDBJ databases">
        <authorList>
            <person name="Kallberg Y."/>
            <person name="Tangrot J."/>
            <person name="Rosling A."/>
        </authorList>
    </citation>
    <scope>NUCLEOTIDE SEQUENCE</scope>
    <source>
        <strain evidence="2">CL551</strain>
    </source>
</reference>
<proteinExistence type="predicted"/>
<dbReference type="OrthoDB" id="2403385at2759"/>
<protein>
    <submittedName>
        <fullName evidence="2">2882_t:CDS:1</fullName>
    </submittedName>
</protein>
<feature type="non-terminal residue" evidence="2">
    <location>
        <position position="419"/>
    </location>
</feature>
<name>A0A9N9FL02_9GLOM</name>
<evidence type="ECO:0000313" key="2">
    <source>
        <dbReference type="EMBL" id="CAG8543739.1"/>
    </source>
</evidence>
<organism evidence="2 3">
    <name type="scientific">Acaulospora morrowiae</name>
    <dbReference type="NCBI Taxonomy" id="94023"/>
    <lineage>
        <taxon>Eukaryota</taxon>
        <taxon>Fungi</taxon>
        <taxon>Fungi incertae sedis</taxon>
        <taxon>Mucoromycota</taxon>
        <taxon>Glomeromycotina</taxon>
        <taxon>Glomeromycetes</taxon>
        <taxon>Diversisporales</taxon>
        <taxon>Acaulosporaceae</taxon>
        <taxon>Acaulospora</taxon>
    </lineage>
</organism>
<dbReference type="AlphaFoldDB" id="A0A9N9FL02"/>